<proteinExistence type="predicted"/>
<feature type="compositionally biased region" description="Polar residues" evidence="1">
    <location>
        <begin position="1"/>
        <end position="10"/>
    </location>
</feature>
<protein>
    <submittedName>
        <fullName evidence="2">Uncharacterized protein</fullName>
    </submittedName>
</protein>
<evidence type="ECO:0000313" key="3">
    <source>
        <dbReference type="Proteomes" id="UP000828390"/>
    </source>
</evidence>
<evidence type="ECO:0000256" key="1">
    <source>
        <dbReference type="SAM" id="MobiDB-lite"/>
    </source>
</evidence>
<feature type="region of interest" description="Disordered" evidence="1">
    <location>
        <begin position="1"/>
        <end position="21"/>
    </location>
</feature>
<reference evidence="2" key="2">
    <citation type="submission" date="2020-11" db="EMBL/GenBank/DDBJ databases">
        <authorList>
            <person name="McCartney M.A."/>
            <person name="Auch B."/>
            <person name="Kono T."/>
            <person name="Mallez S."/>
            <person name="Becker A."/>
            <person name="Gohl D.M."/>
            <person name="Silverstein K.A.T."/>
            <person name="Koren S."/>
            <person name="Bechman K.B."/>
            <person name="Herman A."/>
            <person name="Abrahante J.E."/>
            <person name="Garbe J."/>
        </authorList>
    </citation>
    <scope>NUCLEOTIDE SEQUENCE</scope>
    <source>
        <strain evidence="2">Duluth1</strain>
        <tissue evidence="2">Whole animal</tissue>
    </source>
</reference>
<reference evidence="2" key="1">
    <citation type="journal article" date="2019" name="bioRxiv">
        <title>The Genome of the Zebra Mussel, Dreissena polymorpha: A Resource for Invasive Species Research.</title>
        <authorList>
            <person name="McCartney M.A."/>
            <person name="Auch B."/>
            <person name="Kono T."/>
            <person name="Mallez S."/>
            <person name="Zhang Y."/>
            <person name="Obille A."/>
            <person name="Becker A."/>
            <person name="Abrahante J.E."/>
            <person name="Garbe J."/>
            <person name="Badalamenti J.P."/>
            <person name="Herman A."/>
            <person name="Mangelson H."/>
            <person name="Liachko I."/>
            <person name="Sullivan S."/>
            <person name="Sone E.D."/>
            <person name="Koren S."/>
            <person name="Silverstein K.A.T."/>
            <person name="Beckman K.B."/>
            <person name="Gohl D.M."/>
        </authorList>
    </citation>
    <scope>NUCLEOTIDE SEQUENCE</scope>
    <source>
        <strain evidence="2">Duluth1</strain>
        <tissue evidence="2">Whole animal</tissue>
    </source>
</reference>
<evidence type="ECO:0000313" key="2">
    <source>
        <dbReference type="EMBL" id="KAH3706113.1"/>
    </source>
</evidence>
<dbReference type="Proteomes" id="UP000828390">
    <property type="component" value="Unassembled WGS sequence"/>
</dbReference>
<gene>
    <name evidence="2" type="ORF">DPMN_065493</name>
</gene>
<comment type="caution">
    <text evidence="2">The sequence shown here is derived from an EMBL/GenBank/DDBJ whole genome shotgun (WGS) entry which is preliminary data.</text>
</comment>
<organism evidence="2 3">
    <name type="scientific">Dreissena polymorpha</name>
    <name type="common">Zebra mussel</name>
    <name type="synonym">Mytilus polymorpha</name>
    <dbReference type="NCBI Taxonomy" id="45954"/>
    <lineage>
        <taxon>Eukaryota</taxon>
        <taxon>Metazoa</taxon>
        <taxon>Spiralia</taxon>
        <taxon>Lophotrochozoa</taxon>
        <taxon>Mollusca</taxon>
        <taxon>Bivalvia</taxon>
        <taxon>Autobranchia</taxon>
        <taxon>Heteroconchia</taxon>
        <taxon>Euheterodonta</taxon>
        <taxon>Imparidentia</taxon>
        <taxon>Neoheterodontei</taxon>
        <taxon>Myida</taxon>
        <taxon>Dreissenoidea</taxon>
        <taxon>Dreissenidae</taxon>
        <taxon>Dreissena</taxon>
    </lineage>
</organism>
<keyword evidence="3" id="KW-1185">Reference proteome</keyword>
<dbReference type="EMBL" id="JAIWYP010000014">
    <property type="protein sequence ID" value="KAH3706113.1"/>
    <property type="molecule type" value="Genomic_DNA"/>
</dbReference>
<dbReference type="AlphaFoldDB" id="A0A9D4BU85"/>
<accession>A0A9D4BU85</accession>
<name>A0A9D4BU85_DREPO</name>
<sequence length="58" mass="6879">MLEQRMQQPQRPGMLQGLGRGRPRIHDQFSWTGALMRAYVLDRVIDKIKSFDWSELFS</sequence>